<dbReference type="GO" id="GO:0046654">
    <property type="term" value="P:tetrahydrofolate biosynthetic process"/>
    <property type="evidence" value="ECO:0007669"/>
    <property type="project" value="UniProtKB-UniPathway"/>
</dbReference>
<dbReference type="PANTHER" id="PTHR43071">
    <property type="entry name" value="2-AMINO-4-HYDROXY-6-HYDROXYMETHYLDIHYDROPTERIDINE PYROPHOSPHOKINASE"/>
    <property type="match status" value="1"/>
</dbReference>
<sequence>MIITYLALGSNLNNPFCQIKTALTTLDKIPKTNLIKTSEFYRTIPYGLKNQPDYLNTVVKLETELSVIKLLEFIHKIELKQGRIRKKERWGPRTLDIDILLFGNEIINTNNLTIPHYDMINRIFMLLPLIQIAPNIILPNGNSINSAIAKLNTGIIKLWKA</sequence>
<reference evidence="14 15" key="1">
    <citation type="journal article" date="2018" name="Genome Biol. Evol.">
        <title>Cladogenesis and Genomic Streamlining in Extracellular Endosymbionts of Tropical Stink Bugs.</title>
        <authorList>
            <person name="Otero-Bravo A."/>
            <person name="Goffredi S."/>
            <person name="Sabree Z.L."/>
        </authorList>
    </citation>
    <scope>NUCLEOTIDE SEQUENCE [LARGE SCALE GENOMIC DNA]</scope>
    <source>
        <strain evidence="14 15">SoEO</strain>
    </source>
</reference>
<dbReference type="EC" id="2.7.6.3" evidence="3"/>
<evidence type="ECO:0000256" key="1">
    <source>
        <dbReference type="ARBA" id="ARBA00005051"/>
    </source>
</evidence>
<evidence type="ECO:0000256" key="3">
    <source>
        <dbReference type="ARBA" id="ARBA00013253"/>
    </source>
</evidence>
<dbReference type="GO" id="GO:0005524">
    <property type="term" value="F:ATP binding"/>
    <property type="evidence" value="ECO:0007669"/>
    <property type="project" value="UniProtKB-KW"/>
</dbReference>
<dbReference type="GO" id="GO:0046656">
    <property type="term" value="P:folic acid biosynthetic process"/>
    <property type="evidence" value="ECO:0007669"/>
    <property type="project" value="UniProtKB-KW"/>
</dbReference>
<keyword evidence="7 14" id="KW-0418">Kinase</keyword>
<dbReference type="InterPro" id="IPR035907">
    <property type="entry name" value="Hppk_sf"/>
</dbReference>
<dbReference type="SUPFAM" id="SSF55083">
    <property type="entry name" value="6-hydroxymethyl-7,8-dihydropterin pyrophosphokinase, HPPK"/>
    <property type="match status" value="1"/>
</dbReference>
<evidence type="ECO:0000256" key="4">
    <source>
        <dbReference type="ARBA" id="ARBA00016218"/>
    </source>
</evidence>
<dbReference type="UniPathway" id="UPA00077">
    <property type="reaction ID" value="UER00155"/>
</dbReference>
<comment type="pathway">
    <text evidence="1">Cofactor biosynthesis; tetrahydrofolate biosynthesis; 2-amino-4-hydroxy-6-hydroxymethyl-7,8-dihydropteridine diphosphate from 7,8-dihydroneopterin triphosphate: step 4/4.</text>
</comment>
<dbReference type="CDD" id="cd00483">
    <property type="entry name" value="HPPK"/>
    <property type="match status" value="1"/>
</dbReference>
<name>A0A2P5T238_9GAMM</name>
<dbReference type="GO" id="GO:0016301">
    <property type="term" value="F:kinase activity"/>
    <property type="evidence" value="ECO:0007669"/>
    <property type="project" value="UniProtKB-KW"/>
</dbReference>
<dbReference type="Pfam" id="PF01288">
    <property type="entry name" value="HPPK"/>
    <property type="match status" value="1"/>
</dbReference>
<organism evidence="14 15">
    <name type="scientific">Candidatus Pantoea edessiphila</name>
    <dbReference type="NCBI Taxonomy" id="2044610"/>
    <lineage>
        <taxon>Bacteria</taxon>
        <taxon>Pseudomonadati</taxon>
        <taxon>Pseudomonadota</taxon>
        <taxon>Gammaproteobacteria</taxon>
        <taxon>Enterobacterales</taxon>
        <taxon>Erwiniaceae</taxon>
        <taxon>Pantoea</taxon>
    </lineage>
</organism>
<comment type="function">
    <text evidence="10">Catalyzes the transfer of pyrophosphate from adenosine triphosphate (ATP) to 6-hydroxymethyl-7,8-dihydropterin, an enzymatic step in folate biosynthesis pathway.</text>
</comment>
<gene>
    <name evidence="14" type="primary">folK</name>
    <name evidence="14" type="ORF">CRV09_02060</name>
</gene>
<comment type="similarity">
    <text evidence="2">Belongs to the HPPK family.</text>
</comment>
<dbReference type="GO" id="GO:0003848">
    <property type="term" value="F:2-amino-4-hydroxy-6-hydroxymethyldihydropteridine diphosphokinase activity"/>
    <property type="evidence" value="ECO:0007669"/>
    <property type="project" value="UniProtKB-EC"/>
</dbReference>
<comment type="caution">
    <text evidence="14">The sequence shown here is derived from an EMBL/GenBank/DDBJ whole genome shotgun (WGS) entry which is preliminary data.</text>
</comment>
<dbReference type="PROSITE" id="PS00794">
    <property type="entry name" value="HPPK"/>
    <property type="match status" value="1"/>
</dbReference>
<dbReference type="Gene3D" id="3.30.70.560">
    <property type="entry name" value="7,8-Dihydro-6-hydroxymethylpterin-pyrophosphokinase HPPK"/>
    <property type="match status" value="1"/>
</dbReference>
<evidence type="ECO:0000256" key="11">
    <source>
        <dbReference type="ARBA" id="ARBA00029766"/>
    </source>
</evidence>
<evidence type="ECO:0000256" key="10">
    <source>
        <dbReference type="ARBA" id="ARBA00029409"/>
    </source>
</evidence>
<evidence type="ECO:0000256" key="8">
    <source>
        <dbReference type="ARBA" id="ARBA00022840"/>
    </source>
</evidence>
<keyword evidence="8" id="KW-0067">ATP-binding</keyword>
<evidence type="ECO:0000256" key="6">
    <source>
        <dbReference type="ARBA" id="ARBA00022741"/>
    </source>
</evidence>
<dbReference type="PANTHER" id="PTHR43071:SF1">
    <property type="entry name" value="2-AMINO-4-HYDROXY-6-HYDROXYMETHYLDIHYDROPTERIDINE PYROPHOSPHOKINASE"/>
    <property type="match status" value="1"/>
</dbReference>
<keyword evidence="5" id="KW-0808">Transferase</keyword>
<evidence type="ECO:0000256" key="9">
    <source>
        <dbReference type="ARBA" id="ARBA00022909"/>
    </source>
</evidence>
<evidence type="ECO:0000256" key="7">
    <source>
        <dbReference type="ARBA" id="ARBA00022777"/>
    </source>
</evidence>
<dbReference type="NCBIfam" id="TIGR01498">
    <property type="entry name" value="folK"/>
    <property type="match status" value="1"/>
</dbReference>
<dbReference type="EMBL" id="PDKR01000002">
    <property type="protein sequence ID" value="PPI88664.1"/>
    <property type="molecule type" value="Genomic_DNA"/>
</dbReference>
<feature type="domain" description="7,8-dihydro-6-hydroxymethylpterin-pyrophosphokinase" evidence="13">
    <location>
        <begin position="89"/>
        <end position="100"/>
    </location>
</feature>
<dbReference type="AlphaFoldDB" id="A0A2P5T238"/>
<evidence type="ECO:0000313" key="14">
    <source>
        <dbReference type="EMBL" id="PPI88664.1"/>
    </source>
</evidence>
<evidence type="ECO:0000256" key="2">
    <source>
        <dbReference type="ARBA" id="ARBA00005810"/>
    </source>
</evidence>
<evidence type="ECO:0000256" key="5">
    <source>
        <dbReference type="ARBA" id="ARBA00022679"/>
    </source>
</evidence>
<evidence type="ECO:0000259" key="13">
    <source>
        <dbReference type="PROSITE" id="PS00794"/>
    </source>
</evidence>
<accession>A0A2P5T238</accession>
<evidence type="ECO:0000256" key="12">
    <source>
        <dbReference type="ARBA" id="ARBA00033413"/>
    </source>
</evidence>
<dbReference type="Proteomes" id="UP000295937">
    <property type="component" value="Unassembled WGS sequence"/>
</dbReference>
<protein>
    <recommendedName>
        <fullName evidence="4">2-amino-4-hydroxy-6-hydroxymethyldihydropteridine pyrophosphokinase</fullName>
        <ecNumber evidence="3">2.7.6.3</ecNumber>
    </recommendedName>
    <alternativeName>
        <fullName evidence="11">6-hydroxymethyl-7,8-dihydropterin pyrophosphokinase</fullName>
    </alternativeName>
    <alternativeName>
        <fullName evidence="12">7,8-dihydro-6-hydroxymethylpterin-pyrophosphokinase</fullName>
    </alternativeName>
</protein>
<keyword evidence="9" id="KW-0289">Folate biosynthesis</keyword>
<evidence type="ECO:0000313" key="15">
    <source>
        <dbReference type="Proteomes" id="UP000295937"/>
    </source>
</evidence>
<dbReference type="RefSeq" id="WP_136132501.1">
    <property type="nucleotide sequence ID" value="NZ_PDKR01000002.1"/>
</dbReference>
<keyword evidence="6" id="KW-0547">Nucleotide-binding</keyword>
<dbReference type="OrthoDB" id="9808041at2"/>
<dbReference type="InterPro" id="IPR000550">
    <property type="entry name" value="Hppk"/>
</dbReference>
<proteinExistence type="inferred from homology"/>